<reference evidence="3" key="1">
    <citation type="journal article" date="2017" name="Nat. Ecol. Evol.">
        <title>Genome expansion and lineage-specific genetic innovations in the forest pathogenic fungi Armillaria.</title>
        <authorList>
            <person name="Sipos G."/>
            <person name="Prasanna A.N."/>
            <person name="Walter M.C."/>
            <person name="O'Connor E."/>
            <person name="Balint B."/>
            <person name="Krizsan K."/>
            <person name="Kiss B."/>
            <person name="Hess J."/>
            <person name="Varga T."/>
            <person name="Slot J."/>
            <person name="Riley R."/>
            <person name="Boka B."/>
            <person name="Rigling D."/>
            <person name="Barry K."/>
            <person name="Lee J."/>
            <person name="Mihaltcheva S."/>
            <person name="LaButti K."/>
            <person name="Lipzen A."/>
            <person name="Waldron R."/>
            <person name="Moloney N.M."/>
            <person name="Sperisen C."/>
            <person name="Kredics L."/>
            <person name="Vagvoelgyi C."/>
            <person name="Patrignani A."/>
            <person name="Fitzpatrick D."/>
            <person name="Nagy I."/>
            <person name="Doyle S."/>
            <person name="Anderson J.B."/>
            <person name="Grigoriev I.V."/>
            <person name="Gueldener U."/>
            <person name="Muensterkoetter M."/>
            <person name="Nagy L.G."/>
        </authorList>
    </citation>
    <scope>NUCLEOTIDE SEQUENCE [LARGE SCALE GENOMIC DNA]</scope>
    <source>
        <strain evidence="3">C18/9</strain>
    </source>
</reference>
<dbReference type="InterPro" id="IPR046528">
    <property type="entry name" value="DUF6593"/>
</dbReference>
<organism evidence="2 3">
    <name type="scientific">Armillaria ostoyae</name>
    <name type="common">Armillaria root rot fungus</name>
    <dbReference type="NCBI Taxonomy" id="47428"/>
    <lineage>
        <taxon>Eukaryota</taxon>
        <taxon>Fungi</taxon>
        <taxon>Dikarya</taxon>
        <taxon>Basidiomycota</taxon>
        <taxon>Agaricomycotina</taxon>
        <taxon>Agaricomycetes</taxon>
        <taxon>Agaricomycetidae</taxon>
        <taxon>Agaricales</taxon>
        <taxon>Marasmiineae</taxon>
        <taxon>Physalacriaceae</taxon>
        <taxon>Armillaria</taxon>
    </lineage>
</organism>
<dbReference type="AlphaFoldDB" id="A0A284R8Q9"/>
<dbReference type="EMBL" id="FUEG01000005">
    <property type="protein sequence ID" value="SJL05094.1"/>
    <property type="molecule type" value="Genomic_DNA"/>
</dbReference>
<dbReference type="Proteomes" id="UP000219338">
    <property type="component" value="Unassembled WGS sequence"/>
</dbReference>
<dbReference type="Pfam" id="PF20236">
    <property type="entry name" value="DUF6593"/>
    <property type="match status" value="1"/>
</dbReference>
<evidence type="ECO:0000313" key="3">
    <source>
        <dbReference type="Proteomes" id="UP000219338"/>
    </source>
</evidence>
<dbReference type="OrthoDB" id="3256331at2759"/>
<protein>
    <recommendedName>
        <fullName evidence="1">DUF6593 domain-containing protein</fullName>
    </recommendedName>
</protein>
<evidence type="ECO:0000313" key="2">
    <source>
        <dbReference type="EMBL" id="SJL05094.1"/>
    </source>
</evidence>
<keyword evidence="3" id="KW-1185">Reference proteome</keyword>
<proteinExistence type="predicted"/>
<gene>
    <name evidence="2" type="ORF">ARMOST_08466</name>
</gene>
<accession>A0A284R8Q9</accession>
<feature type="domain" description="DUF6593" evidence="1">
    <location>
        <begin position="21"/>
        <end position="172"/>
    </location>
</feature>
<dbReference type="OMA" id="DSIDGWE"/>
<name>A0A284R8Q9_ARMOS</name>
<evidence type="ECO:0000259" key="1">
    <source>
        <dbReference type="Pfam" id="PF20236"/>
    </source>
</evidence>
<dbReference type="STRING" id="47428.A0A284R8Q9"/>
<sequence length="199" mass="22239">MDSVLTLVNPSPPIHLEFDRNSLVNAILLKNSQPAYTIRTKQRTASARTDVVYVRTQEVIASIEIKEIFPDVVTIASVNGGNSAKINKWMKEVQLPDKTRVRVIETAYGRYLWKFHVVHRLALYAESNLETPVAYARPVTRTSPLVLVVESEAMSFFDQIIASFIVREKELRAEESKASRSAGMLVAKNPIVGGWLAGV</sequence>